<gene>
    <name evidence="1" type="ORF">NCTC12998_01834</name>
</gene>
<evidence type="ECO:0000313" key="1">
    <source>
        <dbReference type="EMBL" id="VFS62350.1"/>
    </source>
</evidence>
<accession>A0A485ANU8</accession>
<dbReference type="Proteomes" id="UP000345637">
    <property type="component" value="Unassembled WGS sequence"/>
</dbReference>
<reference evidence="1 2" key="1">
    <citation type="submission" date="2019-03" db="EMBL/GenBank/DDBJ databases">
        <authorList>
            <consortium name="Pathogen Informatics"/>
        </authorList>
    </citation>
    <scope>NUCLEOTIDE SEQUENCE [LARGE SCALE GENOMIC DNA]</scope>
    <source>
        <strain evidence="1 2">NCTC12998</strain>
    </source>
</reference>
<evidence type="ECO:0000313" key="2">
    <source>
        <dbReference type="Proteomes" id="UP000345637"/>
    </source>
</evidence>
<organism evidence="1 2">
    <name type="scientific">Raoultella planticola</name>
    <name type="common">Klebsiella planticola</name>
    <dbReference type="NCBI Taxonomy" id="575"/>
    <lineage>
        <taxon>Bacteria</taxon>
        <taxon>Pseudomonadati</taxon>
        <taxon>Pseudomonadota</taxon>
        <taxon>Gammaproteobacteria</taxon>
        <taxon>Enterobacterales</taxon>
        <taxon>Enterobacteriaceae</taxon>
        <taxon>Klebsiella/Raoultella group</taxon>
        <taxon>Raoultella</taxon>
    </lineage>
</organism>
<dbReference type="AlphaFoldDB" id="A0A485ANU8"/>
<dbReference type="EMBL" id="CAADJE010000020">
    <property type="protein sequence ID" value="VFS62350.1"/>
    <property type="molecule type" value="Genomic_DNA"/>
</dbReference>
<protein>
    <submittedName>
        <fullName evidence="1">Uncharacterized protein</fullName>
    </submittedName>
</protein>
<sequence>MLAAAIAKTLGAELYRTDAEGFMGMGFESVAGDMGMVQLNAGQLRRMAKARAVSLIVELFRYALHCVSPDGYPFIIGDDPPGSYKN</sequence>
<proteinExistence type="predicted"/>
<name>A0A485ANU8_RAOPL</name>